<sequence length="68" mass="7633">MGLHKVFTIYFVFLVAPLIVTYSLYDIFAKDNPISFLLLFTACILWVVGFKELRNGGNKDDTNTPSGS</sequence>
<dbReference type="RefSeq" id="YP_010660574.1">
    <property type="nucleotide sequence ID" value="NC_070877.1"/>
</dbReference>
<dbReference type="GeneID" id="77936568"/>
<reference evidence="2 3" key="1">
    <citation type="submission" date="2019-07" db="EMBL/GenBank/DDBJ databases">
        <authorList>
            <person name="Abdullah A."/>
            <person name="Lima G.C."/>
            <person name="Cuneo C.K."/>
            <person name="Ennest D.C."/>
            <person name="Fritz K.J."/>
            <person name="Johnson B.T."/>
            <person name="Larson S.M."/>
            <person name="Lemunyete M.N."/>
            <person name="Murray M.B."/>
            <person name="Osmond D.E."/>
            <person name="Patras K.A."/>
            <person name="Ransibrahmanakul S."/>
            <person name="Simpson K.A."/>
            <person name="Thull B.S."/>
            <person name="Wetzel S."/>
            <person name="Bonilla J.A."/>
            <person name="Klyczek K."/>
            <person name="Garlena R.A."/>
            <person name="Russell D.A."/>
            <person name="Pope W.H."/>
            <person name="Jacobs-Sera D."/>
            <person name="Hatfull G.F."/>
        </authorList>
    </citation>
    <scope>NUCLEOTIDE SEQUENCE [LARGE SCALE GENOMIC DNA]</scope>
</reference>
<proteinExistence type="predicted"/>
<keyword evidence="1" id="KW-0812">Transmembrane</keyword>
<keyword evidence="1" id="KW-0472">Membrane</keyword>
<name>A0A5B8WKC5_9CAUD</name>
<protein>
    <submittedName>
        <fullName evidence="2">Membrane protein</fullName>
    </submittedName>
</protein>
<organism evidence="2 3">
    <name type="scientific">Arthrobacter phage Qui</name>
    <dbReference type="NCBI Taxonomy" id="2603260"/>
    <lineage>
        <taxon>Viruses</taxon>
        <taxon>Duplodnaviria</taxon>
        <taxon>Heunggongvirae</taxon>
        <taxon>Uroviricota</taxon>
        <taxon>Caudoviricetes</taxon>
        <taxon>Quivirus</taxon>
        <taxon>Quivirus qui</taxon>
    </lineage>
</organism>
<evidence type="ECO:0000313" key="3">
    <source>
        <dbReference type="Proteomes" id="UP000321915"/>
    </source>
</evidence>
<feature type="transmembrane region" description="Helical" evidence="1">
    <location>
        <begin position="7"/>
        <end position="28"/>
    </location>
</feature>
<accession>A0A5B8WKC5</accession>
<dbReference type="KEGG" id="vg:77936568"/>
<dbReference type="EMBL" id="MN183282">
    <property type="protein sequence ID" value="QED11696.1"/>
    <property type="molecule type" value="Genomic_DNA"/>
</dbReference>
<gene>
    <name evidence="2" type="primary">208</name>
    <name evidence="2" type="ORF">SEA_QUI_208</name>
</gene>
<feature type="transmembrane region" description="Helical" evidence="1">
    <location>
        <begin position="34"/>
        <end position="50"/>
    </location>
</feature>
<keyword evidence="3" id="KW-1185">Reference proteome</keyword>
<evidence type="ECO:0000313" key="2">
    <source>
        <dbReference type="EMBL" id="QED11696.1"/>
    </source>
</evidence>
<dbReference type="Proteomes" id="UP000321915">
    <property type="component" value="Segment"/>
</dbReference>
<keyword evidence="1" id="KW-1133">Transmembrane helix</keyword>
<evidence type="ECO:0000256" key="1">
    <source>
        <dbReference type="SAM" id="Phobius"/>
    </source>
</evidence>